<feature type="coiled-coil region" evidence="1">
    <location>
        <begin position="210"/>
        <end position="248"/>
    </location>
</feature>
<feature type="compositionally biased region" description="Basic and acidic residues" evidence="2">
    <location>
        <begin position="608"/>
        <end position="620"/>
    </location>
</feature>
<keyword evidence="4" id="KW-1185">Reference proteome</keyword>
<feature type="compositionally biased region" description="Basic and acidic residues" evidence="2">
    <location>
        <begin position="586"/>
        <end position="598"/>
    </location>
</feature>
<keyword evidence="1" id="KW-0175">Coiled coil</keyword>
<dbReference type="KEGG" id="tva:4757435"/>
<feature type="region of interest" description="Disordered" evidence="2">
    <location>
        <begin position="683"/>
        <end position="741"/>
    </location>
</feature>
<feature type="compositionally biased region" description="Polar residues" evidence="2">
    <location>
        <begin position="567"/>
        <end position="576"/>
    </location>
</feature>
<dbReference type="STRING" id="5722.A2F655"/>
<dbReference type="VEuPathDB" id="TrichDB:TVAG_215250"/>
<dbReference type="Proteomes" id="UP000001542">
    <property type="component" value="Unassembled WGS sequence"/>
</dbReference>
<feature type="compositionally biased region" description="Basic and acidic residues" evidence="2">
    <location>
        <begin position="684"/>
        <end position="697"/>
    </location>
</feature>
<proteinExistence type="predicted"/>
<feature type="compositionally biased region" description="Basic and acidic residues" evidence="2">
    <location>
        <begin position="310"/>
        <end position="345"/>
    </location>
</feature>
<reference evidence="3" key="2">
    <citation type="journal article" date="2007" name="Science">
        <title>Draft genome sequence of the sexually transmitted pathogen Trichomonas vaginalis.</title>
        <authorList>
            <person name="Carlton J.M."/>
            <person name="Hirt R.P."/>
            <person name="Silva J.C."/>
            <person name="Delcher A.L."/>
            <person name="Schatz M."/>
            <person name="Zhao Q."/>
            <person name="Wortman J.R."/>
            <person name="Bidwell S.L."/>
            <person name="Alsmark U.C.M."/>
            <person name="Besteiro S."/>
            <person name="Sicheritz-Ponten T."/>
            <person name="Noel C.J."/>
            <person name="Dacks J.B."/>
            <person name="Foster P.G."/>
            <person name="Simillion C."/>
            <person name="Van de Peer Y."/>
            <person name="Miranda-Saavedra D."/>
            <person name="Barton G.J."/>
            <person name="Westrop G.D."/>
            <person name="Mueller S."/>
            <person name="Dessi D."/>
            <person name="Fiori P.L."/>
            <person name="Ren Q."/>
            <person name="Paulsen I."/>
            <person name="Zhang H."/>
            <person name="Bastida-Corcuera F.D."/>
            <person name="Simoes-Barbosa A."/>
            <person name="Brown M.T."/>
            <person name="Hayes R.D."/>
            <person name="Mukherjee M."/>
            <person name="Okumura C.Y."/>
            <person name="Schneider R."/>
            <person name="Smith A.J."/>
            <person name="Vanacova S."/>
            <person name="Villalvazo M."/>
            <person name="Haas B.J."/>
            <person name="Pertea M."/>
            <person name="Feldblyum T.V."/>
            <person name="Utterback T.R."/>
            <person name="Shu C.L."/>
            <person name="Osoegawa K."/>
            <person name="de Jong P.J."/>
            <person name="Hrdy I."/>
            <person name="Horvathova L."/>
            <person name="Zubacova Z."/>
            <person name="Dolezal P."/>
            <person name="Malik S.B."/>
            <person name="Logsdon J.M. Jr."/>
            <person name="Henze K."/>
            <person name="Gupta A."/>
            <person name="Wang C.C."/>
            <person name="Dunne R.L."/>
            <person name="Upcroft J.A."/>
            <person name="Upcroft P."/>
            <person name="White O."/>
            <person name="Salzberg S.L."/>
            <person name="Tang P."/>
            <person name="Chiu C.-H."/>
            <person name="Lee Y.-S."/>
            <person name="Embley T.M."/>
            <person name="Coombs G.H."/>
            <person name="Mottram J.C."/>
            <person name="Tachezy J."/>
            <person name="Fraser-Liggett C.M."/>
            <person name="Johnson P.J."/>
        </authorList>
    </citation>
    <scope>NUCLEOTIDE SEQUENCE [LARGE SCALE GENOMIC DNA]</scope>
    <source>
        <strain evidence="3">G3</strain>
    </source>
</reference>
<sequence>MDSQLINYPNREKPDENLNIMDMLDQKRQLLIQIKGVKSEIIELEKAYKQQIYKTESLLLQNSPSQKEDEYSYSNKVLLLENILKTENSQFKISKKSFTDDLKDALANEIIEYKQLIRSSSREYIKKRNEFLKVQNSIDQIHKNSNIEMVETQNIIIDDLKDELSLLKSKELKFQEELKSLVTDSITPDYDGVEYANLCEQYEKLKYYHTKKLLAKKDLEKRNKKELEKALERQREINREINERAERERFRTMMKSRISSSKMSRRESRAIEFLENQKKSKLQQKETISYELNQDEPIIDSESKILSDKILGHEIPSKKSEKPKEKSDTSIEKVEIPKNQPEKGEIQISSNELPEKIESIQPRTNEQEKLSQNESLNPTEEKVQEIILSKPEETQQVIVKEQTDVSSKPQNVIDDNEIKSFEIPEQRGSSIKVQEETDKQVTIVMPDEQIIDVVEENSEINTSIPEKEPETQEMDVSSNNEQIDNVNVQKEQPASQNERDEIILEDSAPINEKEDEEPKNMIDDTENIDLSLNIIDEKIDEADLDLKTRDIKEKIEQSQQTEDKQTENTTNLQIETETPKIENLPNEERSNDTVKEENNETTNIIDQKSIETKPEPEKISNENLDQQNQEDLAITNATDKDIVNQNDTEEKEKIEIISPSKLNLKIDGIISESDESVGTMLTIEPEKDIPEIIDQKSEQTANNDSSNASANSNESNKEHRVKFINLGGLGKPSKLRRTRSRPKVVYEISFTDDFVEAIDFK</sequence>
<accession>A2F655</accession>
<feature type="compositionally biased region" description="Polar residues" evidence="2">
    <location>
        <begin position="621"/>
        <end position="630"/>
    </location>
</feature>
<feature type="compositionally biased region" description="Basic and acidic residues" evidence="2">
    <location>
        <begin position="555"/>
        <end position="566"/>
    </location>
</feature>
<organism evidence="3 4">
    <name type="scientific">Trichomonas vaginalis (strain ATCC PRA-98 / G3)</name>
    <dbReference type="NCBI Taxonomy" id="412133"/>
    <lineage>
        <taxon>Eukaryota</taxon>
        <taxon>Metamonada</taxon>
        <taxon>Parabasalia</taxon>
        <taxon>Trichomonadida</taxon>
        <taxon>Trichomonadidae</taxon>
        <taxon>Trichomonas</taxon>
    </lineage>
</organism>
<reference evidence="3" key="1">
    <citation type="submission" date="2006-10" db="EMBL/GenBank/DDBJ databases">
        <authorList>
            <person name="Amadeo P."/>
            <person name="Zhao Q."/>
            <person name="Wortman J."/>
            <person name="Fraser-Liggett C."/>
            <person name="Carlton J."/>
        </authorList>
    </citation>
    <scope>NUCLEOTIDE SEQUENCE</scope>
    <source>
        <strain evidence="3">G3</strain>
    </source>
</reference>
<evidence type="ECO:0000313" key="3">
    <source>
        <dbReference type="EMBL" id="EAX99625.1"/>
    </source>
</evidence>
<evidence type="ECO:0000313" key="4">
    <source>
        <dbReference type="Proteomes" id="UP000001542"/>
    </source>
</evidence>
<dbReference type="EMBL" id="DS113631">
    <property type="protein sequence ID" value="EAX99625.1"/>
    <property type="molecule type" value="Genomic_DNA"/>
</dbReference>
<feature type="compositionally biased region" description="Basic and acidic residues" evidence="2">
    <location>
        <begin position="638"/>
        <end position="650"/>
    </location>
</feature>
<dbReference type="VEuPathDB" id="TrichDB:TVAGG3_0363980"/>
<feature type="compositionally biased region" description="Basic and acidic residues" evidence="2">
    <location>
        <begin position="416"/>
        <end position="425"/>
    </location>
</feature>
<feature type="compositionally biased region" description="Polar residues" evidence="2">
    <location>
        <begin position="474"/>
        <end position="496"/>
    </location>
</feature>
<gene>
    <name evidence="3" type="ORF">TVAG_215250</name>
</gene>
<protein>
    <submittedName>
        <fullName evidence="3">Uncharacterized protein</fullName>
    </submittedName>
</protein>
<name>A2F655_TRIV3</name>
<dbReference type="RefSeq" id="XP_001312555.1">
    <property type="nucleotide sequence ID" value="XM_001312554.1"/>
</dbReference>
<dbReference type="InParanoid" id="A2F655"/>
<feature type="region of interest" description="Disordered" evidence="2">
    <location>
        <begin position="310"/>
        <end position="382"/>
    </location>
</feature>
<feature type="region of interest" description="Disordered" evidence="2">
    <location>
        <begin position="555"/>
        <end position="650"/>
    </location>
</feature>
<dbReference type="AlphaFoldDB" id="A2F655"/>
<feature type="region of interest" description="Disordered" evidence="2">
    <location>
        <begin position="458"/>
        <end position="525"/>
    </location>
</feature>
<feature type="compositionally biased region" description="Low complexity" evidence="2">
    <location>
        <begin position="701"/>
        <end position="714"/>
    </location>
</feature>
<evidence type="ECO:0000256" key="1">
    <source>
        <dbReference type="SAM" id="Coils"/>
    </source>
</evidence>
<evidence type="ECO:0000256" key="2">
    <source>
        <dbReference type="SAM" id="MobiDB-lite"/>
    </source>
</evidence>
<feature type="region of interest" description="Disordered" evidence="2">
    <location>
        <begin position="402"/>
        <end position="432"/>
    </location>
</feature>